<evidence type="ECO:0000256" key="1">
    <source>
        <dbReference type="SAM" id="MobiDB-lite"/>
    </source>
</evidence>
<name>A0A8T0FLM6_ARGBR</name>
<dbReference type="EMBL" id="JABXBU010000003">
    <property type="protein sequence ID" value="KAF8792104.1"/>
    <property type="molecule type" value="Genomic_DNA"/>
</dbReference>
<dbReference type="Proteomes" id="UP000807504">
    <property type="component" value="Unassembled WGS sequence"/>
</dbReference>
<proteinExistence type="predicted"/>
<sequence length="910" mass="103872">MQSAFEKLLADQEKRRNDFMEQFYKKYTLTEGDSDDELIDFRTFRVIKKKGKLGRKRLQKRVKTKVIKFGEMNSYSISFESKTYLKQIRKYIEPDEACTEKFVQHNDGGESELLVTSNTCTNHTKKDSFKDESCSMSKKSQNKTWPLNFESNQHHPPLSIQYPNNVKLDCLTFKQDKHIKNLKNPFSKIRMLPLYEPYFKYSPKLDVLHEDQTIKNTISEHKIHQESSETKCNDSNMKLSSNSLTLKTGDNNSSSPYKIKECSVVLHRNIPAKYFKPLKSRSDIILSQSIAINPQFNFIKKSMPVNQNDKHAQKPSQKKYARKKLLCKNNTHLTVLKRLRPRPPKAGGTILKPRSYRRRALQVDEIEVSGSADKLQNNSNCTIAEMNDILPSKDICRPQTKTQLKRKLFTDTCHAESVGHQNKSSDAYLTKKSSNNIGQTDLQNSNCTIAEMNDILFSKDICRPQTKTQLKRKLFTNTCHAESVGHQNKSSDAYLNKKSSNNIDQTDLHTTLCMTNSASVSNQTIFPHSGDEQLLPEDRHASLIGDWKNKSLEANDTTVLRRGNIFPNRDLSPLKNFDANNFNSVFPGTAKNLSAQNSSSKNLLENSFVAMNSDRSHIQCSSSDDVTLQHNSDNECLSCISKNKFATEATKHSNIKSCKKISRKLSTDESEGQNNCPKLDNSEADFIKSRHLHLSQKCATVKSGDHPVSRSKHKMSYGKKEFKKNSSSNPAYPENVPNKDSSAPKIIDYCLRPRKMSTYNECPGAEISDKCSKKIVSTPQILKKYSRPRNIFSSNTYPTKNICHPKSVSVTKLNRKCLRNFDTEFKKSQYGKQRDILANSQNNSFDDLHVPRKKSIRSECSVKDELLGVSNIPYKQFFTPQFPKKILPMKPISKSQEFAPNLLMDCLVQN</sequence>
<evidence type="ECO:0000313" key="2">
    <source>
        <dbReference type="EMBL" id="KAF8792104.1"/>
    </source>
</evidence>
<protein>
    <submittedName>
        <fullName evidence="2">Uncharacterized protein</fullName>
    </submittedName>
</protein>
<keyword evidence="3" id="KW-1185">Reference proteome</keyword>
<gene>
    <name evidence="2" type="ORF">HNY73_003750</name>
</gene>
<accession>A0A8T0FLM6</accession>
<reference evidence="2" key="1">
    <citation type="journal article" date="2020" name="bioRxiv">
        <title>Chromosome-level reference genome of the European wasp spider Argiope bruennichi: a resource for studies on range expansion and evolutionary adaptation.</title>
        <authorList>
            <person name="Sheffer M.M."/>
            <person name="Hoppe A."/>
            <person name="Krehenwinkel H."/>
            <person name="Uhl G."/>
            <person name="Kuss A.W."/>
            <person name="Jensen L."/>
            <person name="Jensen C."/>
            <person name="Gillespie R.G."/>
            <person name="Hoff K.J."/>
            <person name="Prost S."/>
        </authorList>
    </citation>
    <scope>NUCLEOTIDE SEQUENCE</scope>
</reference>
<feature type="region of interest" description="Disordered" evidence="1">
    <location>
        <begin position="702"/>
        <end position="738"/>
    </location>
</feature>
<dbReference type="AlphaFoldDB" id="A0A8T0FLM6"/>
<evidence type="ECO:0000313" key="3">
    <source>
        <dbReference type="Proteomes" id="UP000807504"/>
    </source>
</evidence>
<organism evidence="2 3">
    <name type="scientific">Argiope bruennichi</name>
    <name type="common">Wasp spider</name>
    <name type="synonym">Aranea bruennichi</name>
    <dbReference type="NCBI Taxonomy" id="94029"/>
    <lineage>
        <taxon>Eukaryota</taxon>
        <taxon>Metazoa</taxon>
        <taxon>Ecdysozoa</taxon>
        <taxon>Arthropoda</taxon>
        <taxon>Chelicerata</taxon>
        <taxon>Arachnida</taxon>
        <taxon>Araneae</taxon>
        <taxon>Araneomorphae</taxon>
        <taxon>Entelegynae</taxon>
        <taxon>Araneoidea</taxon>
        <taxon>Araneidae</taxon>
        <taxon>Argiope</taxon>
    </lineage>
</organism>
<reference evidence="2" key="2">
    <citation type="submission" date="2020-06" db="EMBL/GenBank/DDBJ databases">
        <authorList>
            <person name="Sheffer M."/>
        </authorList>
    </citation>
    <scope>NUCLEOTIDE SEQUENCE</scope>
</reference>
<comment type="caution">
    <text evidence="2">The sequence shown here is derived from an EMBL/GenBank/DDBJ whole genome shotgun (WGS) entry which is preliminary data.</text>
</comment>